<reference evidence="4" key="1">
    <citation type="journal article" date="2018" name="Genome Biol.">
        <title>SKESA: strategic k-mer extension for scrupulous assemblies.</title>
        <authorList>
            <person name="Souvorov A."/>
            <person name="Agarwala R."/>
            <person name="Lipman D.J."/>
        </authorList>
    </citation>
    <scope>NUCLEOTIDE SEQUENCE</scope>
    <source>
        <strain evidence="4">Morganella morganii ARLG-3209</strain>
    </source>
</reference>
<dbReference type="InterPro" id="IPR003222">
    <property type="entry name" value="Antitermntn"/>
</dbReference>
<keyword evidence="3" id="KW-0804">Transcription</keyword>
<dbReference type="RefSeq" id="WP_262882417.1">
    <property type="nucleotide sequence ID" value="NZ_JAHOAK010000010.1"/>
</dbReference>
<keyword evidence="1" id="KW-0805">Transcription regulation</keyword>
<dbReference type="EMBL" id="DACSWI010000002">
    <property type="protein sequence ID" value="HAT3808408.1"/>
    <property type="molecule type" value="Genomic_DNA"/>
</dbReference>
<evidence type="ECO:0000256" key="2">
    <source>
        <dbReference type="ARBA" id="ARBA00023125"/>
    </source>
</evidence>
<reference evidence="4" key="2">
    <citation type="submission" date="2020-10" db="EMBL/GenBank/DDBJ databases">
        <authorList>
            <consortium name="NCBI Pathogen Detection Project"/>
        </authorList>
    </citation>
    <scope>NUCLEOTIDE SEQUENCE</scope>
    <source>
        <strain evidence="4">Morganella morganii ARLG-3209</strain>
    </source>
</reference>
<dbReference type="GO" id="GO:0003677">
    <property type="term" value="F:DNA binding"/>
    <property type="evidence" value="ECO:0007669"/>
    <property type="project" value="UniProtKB-KW"/>
</dbReference>
<dbReference type="InterPro" id="IPR038500">
    <property type="entry name" value="Antitermination_sf"/>
</dbReference>
<protein>
    <submittedName>
        <fullName evidence="4">Antitermination protein</fullName>
    </submittedName>
</protein>
<comment type="caution">
    <text evidence="4">The sequence shown here is derived from an EMBL/GenBank/DDBJ whole genome shotgun (WGS) entry which is preliminary data.</text>
</comment>
<dbReference type="Gene3D" id="1.10.274.110">
    <property type="match status" value="2"/>
</dbReference>
<evidence type="ECO:0000313" key="4">
    <source>
        <dbReference type="EMBL" id="HAT3808408.1"/>
    </source>
</evidence>
<sequence length="262" mass="29310">MKLESALKQFYPKSPALSDVSHSTSPDRLEGMDTAAALGMTQKNAGFGMHAFLAKNDISAEDKLKTVEALTQYALRTVPKLVAKSAGNRVAQCMRILAVMAFEDYARSAGSVCQCQDCGGKGLVYRRKDVVKHPGITNMEGKVIIEPVARNELVGELCKTCNGRGQLTYRCRCKGRGKVYDEEQSELQGVPVFKDCPKCSDRGYKRVPSSVAYQAIKRLVPDLNERTWRRNWKLFYEKLTSKCFIEESHAEESFVKVTNSYK</sequence>
<dbReference type="InterPro" id="IPR036410">
    <property type="entry name" value="HSP_DnaJ_Cys-rich_dom_sf"/>
</dbReference>
<dbReference type="HAMAP" id="MF_04158">
    <property type="entry name" value="Antitermination_lambda"/>
    <property type="match status" value="1"/>
</dbReference>
<dbReference type="Proteomes" id="UP000865968">
    <property type="component" value="Unassembled WGS sequence"/>
</dbReference>
<name>A0AAN5MDV9_MORMO</name>
<evidence type="ECO:0000256" key="1">
    <source>
        <dbReference type="ARBA" id="ARBA00023015"/>
    </source>
</evidence>
<dbReference type="AlphaFoldDB" id="A0AAN5MDV9"/>
<keyword evidence="2" id="KW-0238">DNA-binding</keyword>
<evidence type="ECO:0000256" key="3">
    <source>
        <dbReference type="ARBA" id="ARBA00023163"/>
    </source>
</evidence>
<proteinExistence type="inferred from homology"/>
<evidence type="ECO:0000313" key="5">
    <source>
        <dbReference type="Proteomes" id="UP000865968"/>
    </source>
</evidence>
<dbReference type="Pfam" id="PF03589">
    <property type="entry name" value="Antiterm"/>
    <property type="match status" value="2"/>
</dbReference>
<accession>A0AAN5MDV9</accession>
<organism evidence="4 5">
    <name type="scientific">Morganella morganii</name>
    <name type="common">Proteus morganii</name>
    <dbReference type="NCBI Taxonomy" id="582"/>
    <lineage>
        <taxon>Bacteria</taxon>
        <taxon>Pseudomonadati</taxon>
        <taxon>Pseudomonadota</taxon>
        <taxon>Gammaproteobacteria</taxon>
        <taxon>Enterobacterales</taxon>
        <taxon>Morganellaceae</taxon>
        <taxon>Morganella</taxon>
    </lineage>
</organism>
<gene>
    <name evidence="4" type="ORF">I8608_001228</name>
</gene>
<dbReference type="SUPFAM" id="SSF57938">
    <property type="entry name" value="DnaJ/Hsp40 cysteine-rich domain"/>
    <property type="match status" value="1"/>
</dbReference>
<dbReference type="GO" id="GO:0006355">
    <property type="term" value="P:regulation of DNA-templated transcription"/>
    <property type="evidence" value="ECO:0007669"/>
    <property type="project" value="InterPro"/>
</dbReference>